<dbReference type="InterPro" id="IPR002109">
    <property type="entry name" value="Glutaredoxin"/>
</dbReference>
<accession>A0A381UCS8</accession>
<dbReference type="SUPFAM" id="SSF52833">
    <property type="entry name" value="Thioredoxin-like"/>
    <property type="match status" value="1"/>
</dbReference>
<dbReference type="InterPro" id="IPR036249">
    <property type="entry name" value="Thioredoxin-like_sf"/>
</dbReference>
<dbReference type="AlphaFoldDB" id="A0A381UCS8"/>
<evidence type="ECO:0000259" key="1">
    <source>
        <dbReference type="Pfam" id="PF00462"/>
    </source>
</evidence>
<dbReference type="Pfam" id="PF00462">
    <property type="entry name" value="Glutaredoxin"/>
    <property type="match status" value="1"/>
</dbReference>
<dbReference type="PANTHER" id="PTHR34386:SF1">
    <property type="entry name" value="GLUTAREDOXIN-LIKE PROTEIN NRDH"/>
    <property type="match status" value="1"/>
</dbReference>
<dbReference type="InterPro" id="IPR051548">
    <property type="entry name" value="Grx-like_ET"/>
</dbReference>
<protein>
    <recommendedName>
        <fullName evidence="1">Glutaredoxin domain-containing protein</fullName>
    </recommendedName>
</protein>
<sequence length="75" mass="8715">MNKSIKIYTTNWCSYCDLAKRFFDEKGWDYEEINIEKLGWDRSKLLEVGKATTVPQIVIDGEAIGGYDELIKIHN</sequence>
<dbReference type="PROSITE" id="PS51354">
    <property type="entry name" value="GLUTAREDOXIN_2"/>
    <property type="match status" value="1"/>
</dbReference>
<proteinExistence type="predicted"/>
<dbReference type="PANTHER" id="PTHR34386">
    <property type="entry name" value="GLUTAREDOXIN"/>
    <property type="match status" value="1"/>
</dbReference>
<name>A0A381UCS8_9ZZZZ</name>
<dbReference type="PRINTS" id="PR00160">
    <property type="entry name" value="GLUTAREDOXIN"/>
</dbReference>
<dbReference type="GO" id="GO:0045454">
    <property type="term" value="P:cell redox homeostasis"/>
    <property type="evidence" value="ECO:0007669"/>
    <property type="project" value="TreeGrafter"/>
</dbReference>
<dbReference type="Gene3D" id="3.40.30.10">
    <property type="entry name" value="Glutaredoxin"/>
    <property type="match status" value="1"/>
</dbReference>
<gene>
    <name evidence="2" type="ORF">METZ01_LOCUS78844</name>
</gene>
<feature type="domain" description="Glutaredoxin" evidence="1">
    <location>
        <begin position="5"/>
        <end position="64"/>
    </location>
</feature>
<dbReference type="InterPro" id="IPR014025">
    <property type="entry name" value="Glutaredoxin_subgr"/>
</dbReference>
<reference evidence="2" key="1">
    <citation type="submission" date="2018-05" db="EMBL/GenBank/DDBJ databases">
        <authorList>
            <person name="Lanie J.A."/>
            <person name="Ng W.-L."/>
            <person name="Kazmierczak K.M."/>
            <person name="Andrzejewski T.M."/>
            <person name="Davidsen T.M."/>
            <person name="Wayne K.J."/>
            <person name="Tettelin H."/>
            <person name="Glass J.I."/>
            <person name="Rusch D."/>
            <person name="Podicherti R."/>
            <person name="Tsui H.-C.T."/>
            <person name="Winkler M.E."/>
        </authorList>
    </citation>
    <scope>NUCLEOTIDE SEQUENCE</scope>
</reference>
<dbReference type="EMBL" id="UINC01006183">
    <property type="protein sequence ID" value="SVA25990.1"/>
    <property type="molecule type" value="Genomic_DNA"/>
</dbReference>
<organism evidence="2">
    <name type="scientific">marine metagenome</name>
    <dbReference type="NCBI Taxonomy" id="408172"/>
    <lineage>
        <taxon>unclassified sequences</taxon>
        <taxon>metagenomes</taxon>
        <taxon>ecological metagenomes</taxon>
    </lineage>
</organism>
<evidence type="ECO:0000313" key="2">
    <source>
        <dbReference type="EMBL" id="SVA25990.1"/>
    </source>
</evidence>
<dbReference type="GO" id="GO:0009055">
    <property type="term" value="F:electron transfer activity"/>
    <property type="evidence" value="ECO:0007669"/>
    <property type="project" value="TreeGrafter"/>
</dbReference>